<accession>A0A2N7UMT6</accession>
<evidence type="ECO:0000313" key="4">
    <source>
        <dbReference type="Proteomes" id="UP000235547"/>
    </source>
</evidence>
<evidence type="ECO:0000313" key="3">
    <source>
        <dbReference type="EMBL" id="PMR81731.1"/>
    </source>
</evidence>
<dbReference type="EMBL" id="PNRG01000008">
    <property type="protein sequence ID" value="PMR81731.1"/>
    <property type="molecule type" value="Genomic_DNA"/>
</dbReference>
<keyword evidence="1" id="KW-0472">Membrane</keyword>
<dbReference type="Pfam" id="PF07331">
    <property type="entry name" value="TctB"/>
    <property type="match status" value="1"/>
</dbReference>
<organism evidence="3 4">
    <name type="scientific">Halomonas urumqiensis</name>
    <dbReference type="NCBI Taxonomy" id="1684789"/>
    <lineage>
        <taxon>Bacteria</taxon>
        <taxon>Pseudomonadati</taxon>
        <taxon>Pseudomonadota</taxon>
        <taxon>Gammaproteobacteria</taxon>
        <taxon>Oceanospirillales</taxon>
        <taxon>Halomonadaceae</taxon>
        <taxon>Halomonas</taxon>
    </lineage>
</organism>
<dbReference type="AlphaFoldDB" id="A0A2N7UMT6"/>
<keyword evidence="1" id="KW-1133">Transmembrane helix</keyword>
<keyword evidence="1" id="KW-0812">Transmembrane</keyword>
<sequence>MRVNDLVMGVVMALIGAITVWGSRNFPAMPRQEFGAGTFPTLIGGLLMLLGVLLALRAWKRGDLGFSWQGEFAASRVFLCIAAVILAVVGYLLLAPLLGFPVVAWLMTTLMIGWLSSGRWGLSVLVGGVATLLIWLAFVELLRVPLPLGVLERVVY</sequence>
<protein>
    <recommendedName>
        <fullName evidence="2">DUF1468 domain-containing protein</fullName>
    </recommendedName>
</protein>
<reference evidence="3 4" key="1">
    <citation type="submission" date="2018-01" db="EMBL/GenBank/DDBJ databases">
        <title>Halomonas endophytica sp. nov., isolated from storage liquid in the stems of Populus euphratica.</title>
        <authorList>
            <person name="Chen C."/>
        </authorList>
    </citation>
    <scope>NUCLEOTIDE SEQUENCE [LARGE SCALE GENOMIC DNA]</scope>
    <source>
        <strain evidence="3 4">BZ-SZ-XJ27</strain>
    </source>
</reference>
<dbReference type="Proteomes" id="UP000235547">
    <property type="component" value="Unassembled WGS sequence"/>
</dbReference>
<feature type="transmembrane region" description="Helical" evidence="1">
    <location>
        <begin position="6"/>
        <end position="22"/>
    </location>
</feature>
<feature type="domain" description="DUF1468" evidence="2">
    <location>
        <begin position="7"/>
        <end position="147"/>
    </location>
</feature>
<proteinExistence type="predicted"/>
<keyword evidence="4" id="KW-1185">Reference proteome</keyword>
<dbReference type="OrthoDB" id="6174504at2"/>
<evidence type="ECO:0000259" key="2">
    <source>
        <dbReference type="Pfam" id="PF07331"/>
    </source>
</evidence>
<feature type="transmembrane region" description="Helical" evidence="1">
    <location>
        <begin position="120"/>
        <end position="138"/>
    </location>
</feature>
<evidence type="ECO:0000256" key="1">
    <source>
        <dbReference type="SAM" id="Phobius"/>
    </source>
</evidence>
<dbReference type="RefSeq" id="WP_102587216.1">
    <property type="nucleotide sequence ID" value="NZ_BNAE01000003.1"/>
</dbReference>
<comment type="caution">
    <text evidence="3">The sequence shown here is derived from an EMBL/GenBank/DDBJ whole genome shotgun (WGS) entry which is preliminary data.</text>
</comment>
<name>A0A2N7UMT6_9GAMM</name>
<gene>
    <name evidence="3" type="ORF">C1H70_04900</name>
</gene>
<dbReference type="InterPro" id="IPR009936">
    <property type="entry name" value="DUF1468"/>
</dbReference>
<feature type="transmembrane region" description="Helical" evidence="1">
    <location>
        <begin position="34"/>
        <end position="56"/>
    </location>
</feature>
<feature type="transmembrane region" description="Helical" evidence="1">
    <location>
        <begin position="76"/>
        <end position="108"/>
    </location>
</feature>